<organism evidence="1 2">
    <name type="scientific">Ambrosiozyma monospora</name>
    <name type="common">Yeast</name>
    <name type="synonym">Endomycopsis monosporus</name>
    <dbReference type="NCBI Taxonomy" id="43982"/>
    <lineage>
        <taxon>Eukaryota</taxon>
        <taxon>Fungi</taxon>
        <taxon>Dikarya</taxon>
        <taxon>Ascomycota</taxon>
        <taxon>Saccharomycotina</taxon>
        <taxon>Pichiomycetes</taxon>
        <taxon>Pichiales</taxon>
        <taxon>Pichiaceae</taxon>
        <taxon>Ambrosiozyma</taxon>
    </lineage>
</organism>
<evidence type="ECO:0000313" key="1">
    <source>
        <dbReference type="EMBL" id="GME93131.1"/>
    </source>
</evidence>
<evidence type="ECO:0000313" key="2">
    <source>
        <dbReference type="Proteomes" id="UP001165064"/>
    </source>
</evidence>
<keyword evidence="2" id="KW-1185">Reference proteome</keyword>
<reference evidence="1" key="1">
    <citation type="submission" date="2023-04" db="EMBL/GenBank/DDBJ databases">
        <title>Ambrosiozyma monospora NBRC 10751.</title>
        <authorList>
            <person name="Ichikawa N."/>
            <person name="Sato H."/>
            <person name="Tonouchi N."/>
        </authorList>
    </citation>
    <scope>NUCLEOTIDE SEQUENCE</scope>
    <source>
        <strain evidence="1">NBRC 10751</strain>
    </source>
</reference>
<accession>A0ACB5TQN6</accession>
<dbReference type="EMBL" id="BSXS01008622">
    <property type="protein sequence ID" value="GME93131.1"/>
    <property type="molecule type" value="Genomic_DNA"/>
</dbReference>
<protein>
    <submittedName>
        <fullName evidence="1">Unnamed protein product</fullName>
    </submittedName>
</protein>
<proteinExistence type="predicted"/>
<dbReference type="Proteomes" id="UP001165064">
    <property type="component" value="Unassembled WGS sequence"/>
</dbReference>
<gene>
    <name evidence="1" type="ORF">Amon02_000924900</name>
</gene>
<comment type="caution">
    <text evidence="1">The sequence shown here is derived from an EMBL/GenBank/DDBJ whole genome shotgun (WGS) entry which is preliminary data.</text>
</comment>
<sequence>MVSEKSMLKDAKRALQRSDFDETVSICDHILELNSNCYFAYLYKGKALTSLGDMKLATKCYFNATKIKPDDPLCWKGLLFISRMDKQYKHFLANLTGYTKALSKNHQELSEAVEFLRAYKQRYKGNQDEFNMAYLKAIIPGMSELGDAIGPMMAKPSISLKQYIILKEKRESDLLEKDVRKMKMSLPAVLNAKNQAKVDNLYWSHYKQSEIPSLQEKLINIEDDDISRREAEEKLLKVLANLHGTCTLIGLIQKLFRSWTSAQSLITSKYLVSRV</sequence>
<name>A0ACB5TQN6_AMBMO</name>